<dbReference type="InterPro" id="IPR000160">
    <property type="entry name" value="GGDEF_dom"/>
</dbReference>
<evidence type="ECO:0000259" key="3">
    <source>
        <dbReference type="PROSITE" id="PS50887"/>
    </source>
</evidence>
<dbReference type="InterPro" id="IPR035919">
    <property type="entry name" value="EAL_sf"/>
</dbReference>
<dbReference type="Pfam" id="PF00563">
    <property type="entry name" value="EAL"/>
    <property type="match status" value="1"/>
</dbReference>
<protein>
    <submittedName>
        <fullName evidence="4">EAL domain-containing protein</fullName>
    </submittedName>
</protein>
<dbReference type="InterPro" id="IPR050706">
    <property type="entry name" value="Cyclic-di-GMP_PDE-like"/>
</dbReference>
<dbReference type="Gene3D" id="3.20.20.450">
    <property type="entry name" value="EAL domain"/>
    <property type="match status" value="1"/>
</dbReference>
<evidence type="ECO:0000313" key="5">
    <source>
        <dbReference type="Proteomes" id="UP001201549"/>
    </source>
</evidence>
<dbReference type="NCBIfam" id="TIGR00254">
    <property type="entry name" value="GGDEF"/>
    <property type="match status" value="1"/>
</dbReference>
<dbReference type="InterPro" id="IPR001633">
    <property type="entry name" value="EAL_dom"/>
</dbReference>
<gene>
    <name evidence="4" type="ORF">L9G74_09295</name>
</gene>
<dbReference type="InterPro" id="IPR029787">
    <property type="entry name" value="Nucleotide_cyclase"/>
</dbReference>
<keyword evidence="1" id="KW-1133">Transmembrane helix</keyword>
<keyword evidence="5" id="KW-1185">Reference proteome</keyword>
<dbReference type="PANTHER" id="PTHR33121">
    <property type="entry name" value="CYCLIC DI-GMP PHOSPHODIESTERASE PDEF"/>
    <property type="match status" value="1"/>
</dbReference>
<dbReference type="EMBL" id="JAKOGG010000005">
    <property type="protein sequence ID" value="MCS4556633.1"/>
    <property type="molecule type" value="Genomic_DNA"/>
</dbReference>
<dbReference type="SUPFAM" id="SSF141868">
    <property type="entry name" value="EAL domain-like"/>
    <property type="match status" value="1"/>
</dbReference>
<dbReference type="CDD" id="cd01948">
    <property type="entry name" value="EAL"/>
    <property type="match status" value="1"/>
</dbReference>
<dbReference type="PROSITE" id="PS50887">
    <property type="entry name" value="GGDEF"/>
    <property type="match status" value="1"/>
</dbReference>
<organism evidence="4 5">
    <name type="scientific">Shewanella electrica</name>
    <dbReference type="NCBI Taxonomy" id="515560"/>
    <lineage>
        <taxon>Bacteria</taxon>
        <taxon>Pseudomonadati</taxon>
        <taxon>Pseudomonadota</taxon>
        <taxon>Gammaproteobacteria</taxon>
        <taxon>Alteromonadales</taxon>
        <taxon>Shewanellaceae</taxon>
        <taxon>Shewanella</taxon>
    </lineage>
</organism>
<keyword evidence="1" id="KW-0472">Membrane</keyword>
<feature type="domain" description="EAL" evidence="2">
    <location>
        <begin position="272"/>
        <end position="525"/>
    </location>
</feature>
<evidence type="ECO:0000313" key="4">
    <source>
        <dbReference type="EMBL" id="MCS4556633.1"/>
    </source>
</evidence>
<evidence type="ECO:0000259" key="2">
    <source>
        <dbReference type="PROSITE" id="PS50883"/>
    </source>
</evidence>
<sequence length="533" mass="59599">MNVDWIAYIVVALGLMLLVRSLKPAALICKNDDAIGWKALITLLILFVIGYSLFFINLFYSKIDTSLQLISVMLLGGATFVAIIIPQAHKTILKIESIAATERQNSLTDSMTKLANRKSLLEHLSALSGGNKPFSLFFIDLNNFKQINDGLGHYYGDQFLIAVAKRLSTIIPDSARLFRIGGDEFAVVYREYREDKLIGLIDSLHTSLLAPIKVHTHSMKTSASIGIACYPKHSNEMFDLVKKADMAMYDCKSRQGNFTFYNDNIGMRAERKLALSQMLSDAVQKNQFSLFYQPIINAESGQTLYVEALLRWPQANGTVLMPEQFIPMAAKSTLINAITYWVVEQACTDLPRLRALGFNRRVHVNLTARDLQSDNLVQQLRVLKQQNKLQPQDLMFELTESDLVEDLSKAKRVMHKISRMGFEFCVDNFGTGFSSLVLLRELPISQIKIDRSFVNDFLVNEISRSIICHIIALAGDLNCSVIAEGVENELNAAELIRLGAELHQGWLYSEALPLDKLPAATPAANSESNLLVG</sequence>
<name>A0ABT2FJX5_9GAMM</name>
<feature type="transmembrane region" description="Helical" evidence="1">
    <location>
        <begin position="66"/>
        <end position="85"/>
    </location>
</feature>
<dbReference type="SMART" id="SM00267">
    <property type="entry name" value="GGDEF"/>
    <property type="match status" value="1"/>
</dbReference>
<comment type="caution">
    <text evidence="4">The sequence shown here is derived from an EMBL/GenBank/DDBJ whole genome shotgun (WGS) entry which is preliminary data.</text>
</comment>
<keyword evidence="1" id="KW-0812">Transmembrane</keyword>
<dbReference type="Proteomes" id="UP001201549">
    <property type="component" value="Unassembled WGS sequence"/>
</dbReference>
<evidence type="ECO:0000256" key="1">
    <source>
        <dbReference type="SAM" id="Phobius"/>
    </source>
</evidence>
<feature type="domain" description="GGDEF" evidence="3">
    <location>
        <begin position="132"/>
        <end position="264"/>
    </location>
</feature>
<reference evidence="4 5" key="1">
    <citation type="submission" date="2022-02" db="EMBL/GenBank/DDBJ databases">
        <authorList>
            <person name="Zhuang L."/>
        </authorList>
    </citation>
    <scope>NUCLEOTIDE SEQUENCE [LARGE SCALE GENOMIC DNA]</scope>
    <source>
        <strain evidence="4 5">C32</strain>
    </source>
</reference>
<reference evidence="5" key="2">
    <citation type="submission" date="2023-07" db="EMBL/GenBank/DDBJ databases">
        <title>Shewanella mangrovi sp. nov., an acetaldehyde- degrading bacterium isolated from mangrove sediment.</title>
        <authorList>
            <person name="Liu Y."/>
        </authorList>
    </citation>
    <scope>NUCLEOTIDE SEQUENCE [LARGE SCALE GENOMIC DNA]</scope>
    <source>
        <strain evidence="5">C32</strain>
    </source>
</reference>
<dbReference type="PROSITE" id="PS50883">
    <property type="entry name" value="EAL"/>
    <property type="match status" value="1"/>
</dbReference>
<feature type="transmembrane region" description="Helical" evidence="1">
    <location>
        <begin position="35"/>
        <end position="60"/>
    </location>
</feature>
<dbReference type="SMART" id="SM00052">
    <property type="entry name" value="EAL"/>
    <property type="match status" value="1"/>
</dbReference>
<accession>A0ABT2FJX5</accession>
<feature type="transmembrane region" description="Helical" evidence="1">
    <location>
        <begin position="6"/>
        <end position="23"/>
    </location>
</feature>
<dbReference type="RefSeq" id="WP_238896037.1">
    <property type="nucleotide sequence ID" value="NZ_JAKOGG010000005.1"/>
</dbReference>
<proteinExistence type="predicted"/>
<dbReference type="SUPFAM" id="SSF55073">
    <property type="entry name" value="Nucleotide cyclase"/>
    <property type="match status" value="1"/>
</dbReference>
<dbReference type="PANTHER" id="PTHR33121:SF79">
    <property type="entry name" value="CYCLIC DI-GMP PHOSPHODIESTERASE PDED-RELATED"/>
    <property type="match status" value="1"/>
</dbReference>
<dbReference type="Gene3D" id="3.30.70.270">
    <property type="match status" value="1"/>
</dbReference>
<dbReference type="InterPro" id="IPR043128">
    <property type="entry name" value="Rev_trsase/Diguanyl_cyclase"/>
</dbReference>
<dbReference type="CDD" id="cd01949">
    <property type="entry name" value="GGDEF"/>
    <property type="match status" value="1"/>
</dbReference>
<dbReference type="Pfam" id="PF00990">
    <property type="entry name" value="GGDEF"/>
    <property type="match status" value="1"/>
</dbReference>